<proteinExistence type="predicted"/>
<organism evidence="2 3">
    <name type="scientific">Mycena metata</name>
    <dbReference type="NCBI Taxonomy" id="1033252"/>
    <lineage>
        <taxon>Eukaryota</taxon>
        <taxon>Fungi</taxon>
        <taxon>Dikarya</taxon>
        <taxon>Basidiomycota</taxon>
        <taxon>Agaricomycotina</taxon>
        <taxon>Agaricomycetes</taxon>
        <taxon>Agaricomycetidae</taxon>
        <taxon>Agaricales</taxon>
        <taxon>Marasmiineae</taxon>
        <taxon>Mycenaceae</taxon>
        <taxon>Mycena</taxon>
    </lineage>
</organism>
<keyword evidence="3" id="KW-1185">Reference proteome</keyword>
<evidence type="ECO:0000256" key="1">
    <source>
        <dbReference type="SAM" id="MobiDB-lite"/>
    </source>
</evidence>
<comment type="caution">
    <text evidence="2">The sequence shown here is derived from an EMBL/GenBank/DDBJ whole genome shotgun (WGS) entry which is preliminary data.</text>
</comment>
<evidence type="ECO:0000313" key="2">
    <source>
        <dbReference type="EMBL" id="KAJ7719666.1"/>
    </source>
</evidence>
<reference evidence="2" key="1">
    <citation type="submission" date="2023-03" db="EMBL/GenBank/DDBJ databases">
        <title>Massive genome expansion in bonnet fungi (Mycena s.s.) driven by repeated elements and novel gene families across ecological guilds.</title>
        <authorList>
            <consortium name="Lawrence Berkeley National Laboratory"/>
            <person name="Harder C.B."/>
            <person name="Miyauchi S."/>
            <person name="Viragh M."/>
            <person name="Kuo A."/>
            <person name="Thoen E."/>
            <person name="Andreopoulos B."/>
            <person name="Lu D."/>
            <person name="Skrede I."/>
            <person name="Drula E."/>
            <person name="Henrissat B."/>
            <person name="Morin E."/>
            <person name="Kohler A."/>
            <person name="Barry K."/>
            <person name="LaButti K."/>
            <person name="Morin E."/>
            <person name="Salamov A."/>
            <person name="Lipzen A."/>
            <person name="Mereny Z."/>
            <person name="Hegedus B."/>
            <person name="Baldrian P."/>
            <person name="Stursova M."/>
            <person name="Weitz H."/>
            <person name="Taylor A."/>
            <person name="Grigoriev I.V."/>
            <person name="Nagy L.G."/>
            <person name="Martin F."/>
            <person name="Kauserud H."/>
        </authorList>
    </citation>
    <scope>NUCLEOTIDE SEQUENCE</scope>
    <source>
        <strain evidence="2">CBHHK182m</strain>
    </source>
</reference>
<name>A0AAD7HG01_9AGAR</name>
<evidence type="ECO:0000313" key="3">
    <source>
        <dbReference type="Proteomes" id="UP001215598"/>
    </source>
</evidence>
<feature type="region of interest" description="Disordered" evidence="1">
    <location>
        <begin position="185"/>
        <end position="210"/>
    </location>
</feature>
<dbReference type="AlphaFoldDB" id="A0AAD7HG01"/>
<sequence length="218" mass="23791">MSSRRRTPRNATVYPSQDVHPWVSVSSAASGSPAGHGAVPMPVRVFAPASSASGRARKYDTVCALPASRSTLPLKMAAIYVEPAEIRIHPCEGTSEAKVALSQPYPPWANEIKMACEDSRSSIFSNLLFRRSIHQKVGCMICAREGGCERRGAPRAKAVMNDGVLGRDQEARRFPEVQCPGVTVKPGGMMEVDEKGDPKNQQPRESSISEKFKIHVFR</sequence>
<dbReference type="Proteomes" id="UP001215598">
    <property type="component" value="Unassembled WGS sequence"/>
</dbReference>
<dbReference type="EMBL" id="JARKIB010000249">
    <property type="protein sequence ID" value="KAJ7719666.1"/>
    <property type="molecule type" value="Genomic_DNA"/>
</dbReference>
<protein>
    <submittedName>
        <fullName evidence="2">Uncharacterized protein</fullName>
    </submittedName>
</protein>
<gene>
    <name evidence="2" type="ORF">B0H16DRAFT_1474806</name>
</gene>
<accession>A0AAD7HG01</accession>